<dbReference type="EMBL" id="UZAH01026844">
    <property type="protein sequence ID" value="VDO85978.1"/>
    <property type="molecule type" value="Genomic_DNA"/>
</dbReference>
<dbReference type="AlphaFoldDB" id="A0A183FS17"/>
<protein>
    <submittedName>
        <fullName evidence="3">Phytanoyl-CoA dioxygenase</fullName>
    </submittedName>
</protein>
<name>A0A183FS17_HELPZ</name>
<dbReference type="Proteomes" id="UP000050761">
    <property type="component" value="Unassembled WGS sequence"/>
</dbReference>
<keyword evidence="2" id="KW-1185">Reference proteome</keyword>
<reference evidence="3" key="2">
    <citation type="submission" date="2019-09" db="UniProtKB">
        <authorList>
            <consortium name="WormBaseParasite"/>
        </authorList>
    </citation>
    <scope>IDENTIFICATION</scope>
</reference>
<accession>A0A3P8CCX1</accession>
<evidence type="ECO:0000313" key="1">
    <source>
        <dbReference type="EMBL" id="VDO85978.1"/>
    </source>
</evidence>
<gene>
    <name evidence="1" type="ORF">HPBE_LOCUS10685</name>
</gene>
<evidence type="ECO:0000313" key="2">
    <source>
        <dbReference type="Proteomes" id="UP000050761"/>
    </source>
</evidence>
<reference evidence="1 2" key="1">
    <citation type="submission" date="2018-11" db="EMBL/GenBank/DDBJ databases">
        <authorList>
            <consortium name="Pathogen Informatics"/>
        </authorList>
    </citation>
    <scope>NUCLEOTIDE SEQUENCE [LARGE SCALE GENOMIC DNA]</scope>
</reference>
<evidence type="ECO:0000313" key="3">
    <source>
        <dbReference type="WBParaSite" id="HPBE_0001068401-mRNA-1"/>
    </source>
</evidence>
<sequence>MNLAPDLPSPAIRAEKEKLTTGYLDEQQVPGYDMKDPSRQHISAAKGVQAAEDYTLDAIENLRIVG</sequence>
<accession>A0A183FS17</accession>
<dbReference type="WBParaSite" id="HPBE_0001068401-mRNA-1">
    <property type="protein sequence ID" value="HPBE_0001068401-mRNA-1"/>
    <property type="gene ID" value="HPBE_0001068401"/>
</dbReference>
<organism evidence="2 3">
    <name type="scientific">Heligmosomoides polygyrus</name>
    <name type="common">Parasitic roundworm</name>
    <dbReference type="NCBI Taxonomy" id="6339"/>
    <lineage>
        <taxon>Eukaryota</taxon>
        <taxon>Metazoa</taxon>
        <taxon>Ecdysozoa</taxon>
        <taxon>Nematoda</taxon>
        <taxon>Chromadorea</taxon>
        <taxon>Rhabditida</taxon>
        <taxon>Rhabditina</taxon>
        <taxon>Rhabditomorpha</taxon>
        <taxon>Strongyloidea</taxon>
        <taxon>Heligmosomidae</taxon>
        <taxon>Heligmosomoides</taxon>
    </lineage>
</organism>
<proteinExistence type="predicted"/>